<dbReference type="PANTHER" id="PTHR11102:SF160">
    <property type="entry name" value="ERAD-ASSOCIATED E3 UBIQUITIN-PROTEIN LIGASE COMPONENT HRD3"/>
    <property type="match status" value="1"/>
</dbReference>
<comment type="caution">
    <text evidence="4">The sequence shown here is derived from an EMBL/GenBank/DDBJ whole genome shotgun (WGS) entry which is preliminary data.</text>
</comment>
<dbReference type="Proteomes" id="UP000646827">
    <property type="component" value="Unassembled WGS sequence"/>
</dbReference>
<name>A0A8H7S008_9FUNG</name>
<dbReference type="OrthoDB" id="2242379at2759"/>
<evidence type="ECO:0000313" key="4">
    <source>
        <dbReference type="EMBL" id="KAG2220030.1"/>
    </source>
</evidence>
<dbReference type="Pfam" id="PF08238">
    <property type="entry name" value="Sel1"/>
    <property type="match status" value="29"/>
</dbReference>
<dbReference type="SMART" id="SM00671">
    <property type="entry name" value="SEL1"/>
    <property type="match status" value="28"/>
</dbReference>
<dbReference type="InterPro" id="IPR006597">
    <property type="entry name" value="Sel1-like"/>
</dbReference>
<feature type="coiled-coil region" evidence="2">
    <location>
        <begin position="662"/>
        <end position="689"/>
    </location>
</feature>
<dbReference type="InterPro" id="IPR019734">
    <property type="entry name" value="TPR_rpt"/>
</dbReference>
<feature type="compositionally biased region" description="Polar residues" evidence="3">
    <location>
        <begin position="1"/>
        <end position="33"/>
    </location>
</feature>
<dbReference type="Gene3D" id="1.25.40.10">
    <property type="entry name" value="Tetratricopeptide repeat domain"/>
    <property type="match status" value="6"/>
</dbReference>
<evidence type="ECO:0000256" key="3">
    <source>
        <dbReference type="SAM" id="MobiDB-lite"/>
    </source>
</evidence>
<keyword evidence="2" id="KW-0175">Coiled coil</keyword>
<feature type="region of interest" description="Disordered" evidence="3">
    <location>
        <begin position="1"/>
        <end position="133"/>
    </location>
</feature>
<gene>
    <name evidence="4" type="ORF">INT45_012206</name>
</gene>
<reference evidence="4 5" key="1">
    <citation type="submission" date="2020-12" db="EMBL/GenBank/DDBJ databases">
        <title>Metabolic potential, ecology and presence of endohyphal bacteria is reflected in genomic diversity of Mucoromycotina.</title>
        <authorList>
            <person name="Muszewska A."/>
            <person name="Okrasinska A."/>
            <person name="Steczkiewicz K."/>
            <person name="Drgas O."/>
            <person name="Orlowska M."/>
            <person name="Perlinska-Lenart U."/>
            <person name="Aleksandrzak-Piekarczyk T."/>
            <person name="Szatraj K."/>
            <person name="Zielenkiewicz U."/>
            <person name="Pilsyk S."/>
            <person name="Malc E."/>
            <person name="Mieczkowski P."/>
            <person name="Kruszewska J.S."/>
            <person name="Biernat P."/>
            <person name="Pawlowska J."/>
        </authorList>
    </citation>
    <scope>NUCLEOTIDE SEQUENCE [LARGE SCALE GENOMIC DNA]</scope>
    <source>
        <strain evidence="4 5">CBS 142.35</strain>
    </source>
</reference>
<evidence type="ECO:0000256" key="2">
    <source>
        <dbReference type="SAM" id="Coils"/>
    </source>
</evidence>
<dbReference type="InterPro" id="IPR011990">
    <property type="entry name" value="TPR-like_helical_dom_sf"/>
</dbReference>
<proteinExistence type="inferred from homology"/>
<feature type="region of interest" description="Disordered" evidence="3">
    <location>
        <begin position="1258"/>
        <end position="1277"/>
    </location>
</feature>
<dbReference type="SMART" id="SM00028">
    <property type="entry name" value="TPR"/>
    <property type="match status" value="5"/>
</dbReference>
<accession>A0A8H7S008</accession>
<dbReference type="EMBL" id="JAEPRB010000154">
    <property type="protein sequence ID" value="KAG2220030.1"/>
    <property type="molecule type" value="Genomic_DNA"/>
</dbReference>
<sequence length="1836" mass="208094">MGNNQSRQIHQNTSQRVTSPTVAASMITSTTAVSRIHNNHNDNIKNNKNKNRRSRSPPHYSQQANERPNKQQIKTEPPSSALSGCTTRHGTADPTMSSNYNDTTTSRPRRSSSSVRQRQHQQQMDSGYSGSRWSSTLFSHAPQTTSSTITTVSSSTSINWGCVQEEEVIESSIECSRSSSATNNSTIAATNAMALVNADPQLQRPPPYYCYPHPEVDEQQEDQQQQQQQSSINNIGVSTERVLQLLENSSSPQETYQILDAAFARARLLQDSEDQSKAFQAALNWSQRELEDDDDNSNDVAAVWVARCYIDGFGTKKDSALGFNQLKTLVDRGCWQAFYPLAMCYLEGIKSSQGQVIQPVDKEIAYQWFSTVAQLEFNTNDVLPIIALAQFRIGSLLFDEDPRDALQWFLKSANRGNLHAQYIVGVHYEFGIQVNKDLNKAKEYMLKSAMQEFSHAQAALGILLMNSNDFKEGIHWLERAATMDNPRALFRLGHMYEEGIGVKQSNRTAAIYYKAAADHDHPEAQFQLAIKYHFGGLGLRPDPQEADRYLRQSAKAGYSRAQRHLGLMYLERGPHNQHRHNRNNKLAVEWFFRAAAQGDIMAYILVGECYEHGHGIETNHTTALEYYTKAASVKGPHQGKAQLATAELMIKHRRTTDAFEWFERAFENAECIQQQNEEQQQQQQQQQQKRSCTQCRAKLMVARYYLHGWGNVNQNQKLAYQMLHELANTNERNYHVHYWLASCYLEGIPDVCTIDQEAAFEHYKIAAEMGDTQSEFQVGLMLSNGTGVQCDRFEAYKWYQKAAKKNYHPALYNLGLWHDSINDLTKAEKYYEKAHRLGNPSAMEKLAVVYIKSSYIPVDPSDYNCLRLQQRHRGEAIRWFKEAARSGNCVAQRELGKLYGTGLGITQDYERAFGLFGQAAAQNDPEATLLLGSYYEEGRAVKKDYEHALRLYLKAGRLGSSVAPFAAGQLYHVLNRHQEAYAQYRIAAEDSRLQGEMVGKSATLMRARYILSYIPVNMKNDDMLGNVTKEQAFMTIKHLAMIEKFVPSFYWLGDCYQHGRGTIIDLSQALIWFQLAVDEAQNVDAIVQLAGMYDQGIGVPIDKQRAFELYREAAEHNHAEGQYHLGLARWRGLHDMVVNQIEATRWFTLSAAQGFGESYWAMGRMAFELGDHHLAQQHWEHGRQLEHPLCIRSLAQLLLNNNNNNSNSSGPATTDEQAAQLLQEAAMLGDIDSLVALGRIHHSKATLAGQQFSSLMASSTTTGSTTTTPSSSTSTRQIKSIVQNNNETNTTNVINNTNNDRLDCDNDIIVDDDDEGDNGLSAVLLKQQQDALESATQCFEQAAVTGHVEAMFLAGQLWHEQKQYAAAHEYYDRAANHGHLLSRVMRARYQLAGGLGGVQADPEAAYQELMECAQMENGVEAYHSIGQCYELGLGIQQDYQKAFEWYVRSAESTGDAEALVCIGRLFANRLIQHPQQHADMEAMKWFKLACIYDNHVKAHYQLGMYYLQGIQNNNNEQQQQITTEYLLTPSRYTALQHFEQAAKQQDRDAMFQLANLFFDLDPSDAIQWMDRAAQLGSPDALRELGKLYYTGQMVEQDFERAFDLFLQAAQLDDSDAAMLVGKFYEHGISIPSDSDQARYWYELAIQAGHGYVAELTLGLLLHRSSVSSDDNENEIENQEETQEDLQHQREAYLLFRAASSHAYTTEQRITPDIMIALYHLHGWGNAIVQEEPAMVTLLAYARAGQARVYYQVARCYETGLGVQRDLSEAFHWYSQLEPFAFLNRQEPTEDNIDEELDQDVTRALLRLAEFYRHGWRTVRNVDKANQLIQLVSERTL</sequence>
<feature type="compositionally biased region" description="Low complexity" evidence="3">
    <location>
        <begin position="111"/>
        <end position="123"/>
    </location>
</feature>
<evidence type="ECO:0000256" key="1">
    <source>
        <dbReference type="ARBA" id="ARBA00038101"/>
    </source>
</evidence>
<feature type="compositionally biased region" description="Polar residues" evidence="3">
    <location>
        <begin position="59"/>
        <end position="105"/>
    </location>
</feature>
<protein>
    <submittedName>
        <fullName evidence="4">Uncharacterized protein</fullName>
    </submittedName>
</protein>
<feature type="compositionally biased region" description="Polar residues" evidence="3">
    <location>
        <begin position="124"/>
        <end position="133"/>
    </location>
</feature>
<feature type="compositionally biased region" description="Low complexity" evidence="3">
    <location>
        <begin position="1258"/>
        <end position="1275"/>
    </location>
</feature>
<dbReference type="InterPro" id="IPR050767">
    <property type="entry name" value="Sel1_AlgK"/>
</dbReference>
<comment type="similarity">
    <text evidence="1">Belongs to the sel-1 family.</text>
</comment>
<evidence type="ECO:0000313" key="5">
    <source>
        <dbReference type="Proteomes" id="UP000646827"/>
    </source>
</evidence>
<dbReference type="SUPFAM" id="SSF81901">
    <property type="entry name" value="HCP-like"/>
    <property type="match status" value="10"/>
</dbReference>
<dbReference type="PANTHER" id="PTHR11102">
    <property type="entry name" value="SEL-1-LIKE PROTEIN"/>
    <property type="match status" value="1"/>
</dbReference>
<keyword evidence="5" id="KW-1185">Reference proteome</keyword>
<organism evidence="4 5">
    <name type="scientific">Circinella minor</name>
    <dbReference type="NCBI Taxonomy" id="1195481"/>
    <lineage>
        <taxon>Eukaryota</taxon>
        <taxon>Fungi</taxon>
        <taxon>Fungi incertae sedis</taxon>
        <taxon>Mucoromycota</taxon>
        <taxon>Mucoromycotina</taxon>
        <taxon>Mucoromycetes</taxon>
        <taxon>Mucorales</taxon>
        <taxon>Lichtheimiaceae</taxon>
        <taxon>Circinella</taxon>
    </lineage>
</organism>
<feature type="region of interest" description="Disordered" evidence="3">
    <location>
        <begin position="212"/>
        <end position="231"/>
    </location>
</feature>
<feature type="compositionally biased region" description="Basic residues" evidence="3">
    <location>
        <begin position="47"/>
        <end position="56"/>
    </location>
</feature>